<dbReference type="Proteomes" id="UP001165383">
    <property type="component" value="Unassembled WGS sequence"/>
</dbReference>
<keyword evidence="1" id="KW-0732">Signal</keyword>
<reference evidence="2" key="1">
    <citation type="submission" date="2022-05" db="EMBL/GenBank/DDBJ databases">
        <authorList>
            <person name="Jo J.-H."/>
            <person name="Im W.-T."/>
        </authorList>
    </citation>
    <scope>NUCLEOTIDE SEQUENCE</scope>
    <source>
        <strain evidence="2">RB56-2</strain>
    </source>
</reference>
<evidence type="ECO:0000256" key="1">
    <source>
        <dbReference type="SAM" id="SignalP"/>
    </source>
</evidence>
<dbReference type="EMBL" id="JAMGBB010000001">
    <property type="protein sequence ID" value="MCL6741367.1"/>
    <property type="molecule type" value="Genomic_DNA"/>
</dbReference>
<sequence>MRILFPIAMIVAASSATLPAKSAPLQKPTADCPKATSHFTRNGSVWTADPAKPRKLAELPPAETYAAVYRLDGNGCMVPVKFREVRP</sequence>
<dbReference type="RefSeq" id="WP_249915756.1">
    <property type="nucleotide sequence ID" value="NZ_JAMGBB010000001.1"/>
</dbReference>
<accession>A0ABT0SB61</accession>
<evidence type="ECO:0000313" key="2">
    <source>
        <dbReference type="EMBL" id="MCL6741367.1"/>
    </source>
</evidence>
<feature type="chain" id="PRO_5045523711" evidence="1">
    <location>
        <begin position="23"/>
        <end position="87"/>
    </location>
</feature>
<comment type="caution">
    <text evidence="2">The sequence shown here is derived from an EMBL/GenBank/DDBJ whole genome shotgun (WGS) entry which is preliminary data.</text>
</comment>
<gene>
    <name evidence="2" type="ORF">LZ518_09520</name>
</gene>
<keyword evidence="3" id="KW-1185">Reference proteome</keyword>
<proteinExistence type="predicted"/>
<feature type="signal peptide" evidence="1">
    <location>
        <begin position="1"/>
        <end position="22"/>
    </location>
</feature>
<name>A0ABT0SB61_9SPHN</name>
<organism evidence="2 3">
    <name type="scientific">Sphingomonas brevis</name>
    <dbReference type="NCBI Taxonomy" id="2908206"/>
    <lineage>
        <taxon>Bacteria</taxon>
        <taxon>Pseudomonadati</taxon>
        <taxon>Pseudomonadota</taxon>
        <taxon>Alphaproteobacteria</taxon>
        <taxon>Sphingomonadales</taxon>
        <taxon>Sphingomonadaceae</taxon>
        <taxon>Sphingomonas</taxon>
    </lineage>
</organism>
<protein>
    <submittedName>
        <fullName evidence="2">Uncharacterized protein</fullName>
    </submittedName>
</protein>
<evidence type="ECO:0000313" key="3">
    <source>
        <dbReference type="Proteomes" id="UP001165383"/>
    </source>
</evidence>